<dbReference type="InterPro" id="IPR037027">
    <property type="entry name" value="YqgF/RNaseH-like_dom_sf"/>
</dbReference>
<dbReference type="Gene3D" id="1.10.150.310">
    <property type="entry name" value="Tex RuvX-like domain-like"/>
    <property type="match status" value="1"/>
</dbReference>
<dbReference type="SUPFAM" id="SSF158832">
    <property type="entry name" value="Tex N-terminal region-like"/>
    <property type="match status" value="1"/>
</dbReference>
<dbReference type="SMART" id="SM00732">
    <property type="entry name" value="YqgFc"/>
    <property type="match status" value="1"/>
</dbReference>
<gene>
    <name evidence="2" type="ORF">ENL21_09905</name>
</gene>
<name>A0A7V5H571_CALAY</name>
<dbReference type="InterPro" id="IPR041692">
    <property type="entry name" value="HHH_9"/>
</dbReference>
<dbReference type="FunFam" id="2.40.50.140:FF:000051">
    <property type="entry name" value="RNA-binding transcriptional accessory protein"/>
    <property type="match status" value="1"/>
</dbReference>
<dbReference type="SUPFAM" id="SSF50249">
    <property type="entry name" value="Nucleic acid-binding proteins"/>
    <property type="match status" value="1"/>
</dbReference>
<dbReference type="GO" id="GO:0006139">
    <property type="term" value="P:nucleobase-containing compound metabolic process"/>
    <property type="evidence" value="ECO:0007669"/>
    <property type="project" value="InterPro"/>
</dbReference>
<evidence type="ECO:0000313" key="2">
    <source>
        <dbReference type="EMBL" id="HHE56086.1"/>
    </source>
</evidence>
<dbReference type="PANTHER" id="PTHR10724:SF10">
    <property type="entry name" value="S1 RNA-BINDING DOMAIN-CONTAINING PROTEIN 1"/>
    <property type="match status" value="1"/>
</dbReference>
<dbReference type="InterPro" id="IPR012337">
    <property type="entry name" value="RNaseH-like_sf"/>
</dbReference>
<protein>
    <submittedName>
        <fullName evidence="2">S1 RNA-binding domain-containing protein</fullName>
    </submittedName>
</protein>
<dbReference type="Pfam" id="PF12836">
    <property type="entry name" value="HHH_3"/>
    <property type="match status" value="1"/>
</dbReference>
<dbReference type="Pfam" id="PF00575">
    <property type="entry name" value="S1"/>
    <property type="match status" value="1"/>
</dbReference>
<dbReference type="FunFam" id="1.10.150.310:FF:000001">
    <property type="entry name" value="RNA-binding transcriptional accessory protein"/>
    <property type="match status" value="1"/>
</dbReference>
<dbReference type="CDD" id="cd05685">
    <property type="entry name" value="S1_Tex"/>
    <property type="match status" value="1"/>
</dbReference>
<feature type="non-terminal residue" evidence="2">
    <location>
        <position position="1"/>
    </location>
</feature>
<dbReference type="Pfam" id="PF16921">
    <property type="entry name" value="Tex_YqgF"/>
    <property type="match status" value="1"/>
</dbReference>
<dbReference type="InterPro" id="IPR044146">
    <property type="entry name" value="S1_Tex"/>
</dbReference>
<sequence>TLTDKADEHAINVFAENLRNLLLQPPVRGKIIMGIDPGYRTGCKVAVIDQTGKYLEGATIYPHPPQERYLEAKSIVRQLADKHQVDVIAIGNGTASRETEMMVAELIREMKDERKIEYIIVNEAGASVYSASKVAQEEFPDLEAAMRGNISIARRLLDPLAELVKIDPKHIGVGLYQHDVNQKRLAEALHQVVESAVNMVGVNLNTASVSLLKYVSGLTSRTAASIVKHRDEHGPFRNREELKKVDGIGEIAFQQAAGFLRIPEGDNPLDNTSIHPESYQATQKLLEKFQIEDINAGGKQLRAKIKSEVKDLSELLKELGIGEPTFNDILDNLEKPGLDPRDELPKPIFKSDVLKMEDLREGMILKGTVRNVVDFGAFVDIGVKQDGLVHVSRMAKKFVKNPYELLSVGDVIEVKVISIDLERGRIGLSMVLDE</sequence>
<dbReference type="InterPro" id="IPR012340">
    <property type="entry name" value="NA-bd_OB-fold"/>
</dbReference>
<evidence type="ECO:0000259" key="1">
    <source>
        <dbReference type="PROSITE" id="PS50126"/>
    </source>
</evidence>
<dbReference type="GO" id="GO:0003735">
    <property type="term" value="F:structural constituent of ribosome"/>
    <property type="evidence" value="ECO:0007669"/>
    <property type="project" value="TreeGrafter"/>
</dbReference>
<comment type="caution">
    <text evidence="2">The sequence shown here is derived from an EMBL/GenBank/DDBJ whole genome shotgun (WGS) entry which is preliminary data.</text>
</comment>
<dbReference type="SUPFAM" id="SSF53098">
    <property type="entry name" value="Ribonuclease H-like"/>
    <property type="match status" value="1"/>
</dbReference>
<dbReference type="InterPro" id="IPR050437">
    <property type="entry name" value="Ribos_protein_bS1-like"/>
</dbReference>
<dbReference type="PROSITE" id="PS50126">
    <property type="entry name" value="S1"/>
    <property type="match status" value="1"/>
</dbReference>
<dbReference type="AlphaFoldDB" id="A0A7V5H571"/>
<organism evidence="2">
    <name type="scientific">Caldithrix abyssi</name>
    <dbReference type="NCBI Taxonomy" id="187145"/>
    <lineage>
        <taxon>Bacteria</taxon>
        <taxon>Pseudomonadati</taxon>
        <taxon>Calditrichota</taxon>
        <taxon>Calditrichia</taxon>
        <taxon>Calditrichales</taxon>
        <taxon>Calditrichaceae</taxon>
        <taxon>Caldithrix</taxon>
    </lineage>
</organism>
<dbReference type="GO" id="GO:0006412">
    <property type="term" value="P:translation"/>
    <property type="evidence" value="ECO:0007669"/>
    <property type="project" value="TreeGrafter"/>
</dbReference>
<dbReference type="GO" id="GO:0003729">
    <property type="term" value="F:mRNA binding"/>
    <property type="evidence" value="ECO:0007669"/>
    <property type="project" value="UniProtKB-ARBA"/>
</dbReference>
<accession>A0A7V5H571</accession>
<dbReference type="InterPro" id="IPR003029">
    <property type="entry name" value="S1_domain"/>
</dbReference>
<dbReference type="GO" id="GO:0005737">
    <property type="term" value="C:cytoplasm"/>
    <property type="evidence" value="ECO:0007669"/>
    <property type="project" value="UniProtKB-ARBA"/>
</dbReference>
<dbReference type="EMBL" id="DRTD01000745">
    <property type="protein sequence ID" value="HHE56086.1"/>
    <property type="molecule type" value="Genomic_DNA"/>
</dbReference>
<reference evidence="2" key="1">
    <citation type="journal article" date="2020" name="mSystems">
        <title>Genome- and Community-Level Interaction Insights into Carbon Utilization and Element Cycling Functions of Hydrothermarchaeota in Hydrothermal Sediment.</title>
        <authorList>
            <person name="Zhou Z."/>
            <person name="Liu Y."/>
            <person name="Xu W."/>
            <person name="Pan J."/>
            <person name="Luo Z.H."/>
            <person name="Li M."/>
        </authorList>
    </citation>
    <scope>NUCLEOTIDE SEQUENCE [LARGE SCALE GENOMIC DNA]</scope>
    <source>
        <strain evidence="2">HyVt-76</strain>
    </source>
</reference>
<dbReference type="InterPro" id="IPR032639">
    <property type="entry name" value="Tex_YqgF"/>
</dbReference>
<dbReference type="InterPro" id="IPR010994">
    <property type="entry name" value="RuvA_2-like"/>
</dbReference>
<dbReference type="Gene3D" id="1.10.3500.10">
    <property type="entry name" value="Tex N-terminal region-like"/>
    <property type="match status" value="1"/>
</dbReference>
<dbReference type="FunFam" id="3.30.420.140:FF:000001">
    <property type="entry name" value="RNA-binding transcriptional accessory protein"/>
    <property type="match status" value="1"/>
</dbReference>
<dbReference type="Proteomes" id="UP000886111">
    <property type="component" value="Unassembled WGS sequence"/>
</dbReference>
<dbReference type="SMART" id="SM00316">
    <property type="entry name" value="S1"/>
    <property type="match status" value="1"/>
</dbReference>
<proteinExistence type="predicted"/>
<dbReference type="Pfam" id="PF17674">
    <property type="entry name" value="HHH_9"/>
    <property type="match status" value="1"/>
</dbReference>
<dbReference type="Gene3D" id="2.40.50.140">
    <property type="entry name" value="Nucleic acid-binding proteins"/>
    <property type="match status" value="1"/>
</dbReference>
<dbReference type="SUPFAM" id="SSF47781">
    <property type="entry name" value="RuvA domain 2-like"/>
    <property type="match status" value="2"/>
</dbReference>
<dbReference type="Gene3D" id="3.30.420.140">
    <property type="entry name" value="YqgF/RNase H-like domain"/>
    <property type="match status" value="1"/>
</dbReference>
<dbReference type="InterPro" id="IPR023323">
    <property type="entry name" value="Tex-like_dom_sf"/>
</dbReference>
<feature type="domain" description="S1 motif" evidence="1">
    <location>
        <begin position="362"/>
        <end position="431"/>
    </location>
</feature>
<dbReference type="PANTHER" id="PTHR10724">
    <property type="entry name" value="30S RIBOSOMAL PROTEIN S1"/>
    <property type="match status" value="1"/>
</dbReference>
<dbReference type="InterPro" id="IPR006641">
    <property type="entry name" value="YqgF/RNaseH-like_dom"/>
</dbReference>